<proteinExistence type="predicted"/>
<dbReference type="RefSeq" id="YP_004301353.1">
    <property type="nucleotide sequence ID" value="NC_015253.1"/>
</dbReference>
<dbReference type="Proteomes" id="UP000000331">
    <property type="component" value="Segment"/>
</dbReference>
<name>D9J0G7_9CAUD</name>
<dbReference type="KEGG" id="vg:10359058"/>
<keyword evidence="2" id="KW-1185">Reference proteome</keyword>
<evidence type="ECO:0000313" key="1">
    <source>
        <dbReference type="EMBL" id="ADJ53062.1"/>
    </source>
</evidence>
<organism evidence="1 2">
    <name type="scientific">Brochothrix phage A9</name>
    <dbReference type="NCBI Taxonomy" id="857312"/>
    <lineage>
        <taxon>Viruses</taxon>
        <taxon>Duplodnaviria</taxon>
        <taxon>Heunggongvirae</taxon>
        <taxon>Uroviricota</taxon>
        <taxon>Caudoviricetes</taxon>
        <taxon>Herelleviridae</taxon>
        <taxon>Klumppvirus</taxon>
        <taxon>Klumppvirus A9</taxon>
    </lineage>
</organism>
<dbReference type="EMBL" id="HM242243">
    <property type="protein sequence ID" value="ADJ53062.1"/>
    <property type="molecule type" value="Genomic_DNA"/>
</dbReference>
<protein>
    <submittedName>
        <fullName evidence="1">Gp20</fullName>
    </submittedName>
</protein>
<evidence type="ECO:0000313" key="2">
    <source>
        <dbReference type="Proteomes" id="UP000000331"/>
    </source>
</evidence>
<reference evidence="1 2" key="1">
    <citation type="journal article" date="2010" name="J. Bacteriol.">
        <title>Brochothrix thermosphacta bacteriophages feature heterogeneous and highly mosaic genomes and utilize unique prophage insertion sites.</title>
        <authorList>
            <person name="Kilcher S."/>
            <person name="Loessner M.J."/>
            <person name="Klumpp J."/>
        </authorList>
    </citation>
    <scope>NUCLEOTIDE SEQUENCE [LARGE SCALE GENOMIC DNA]</scope>
</reference>
<accession>D9J0G7</accession>
<sequence length="85" mass="9856">MNELELLERFKDMVTDKVELLKGVDFQNVEDYEVLEVHGAIVELNTLIFATKELTLINETVLKDYVQVAIGRSLSEMEELENSFY</sequence>
<dbReference type="GeneID" id="10359058"/>